<accession>A0A2J6SAD4</accession>
<dbReference type="AlphaFoldDB" id="A0A2J6SAD4"/>
<reference evidence="5 6" key="1">
    <citation type="submission" date="2016-04" db="EMBL/GenBank/DDBJ databases">
        <title>A degradative enzymes factory behind the ericoid mycorrhizal symbiosis.</title>
        <authorList>
            <consortium name="DOE Joint Genome Institute"/>
            <person name="Martino E."/>
            <person name="Morin E."/>
            <person name="Grelet G."/>
            <person name="Kuo A."/>
            <person name="Kohler A."/>
            <person name="Daghino S."/>
            <person name="Barry K."/>
            <person name="Choi C."/>
            <person name="Cichocki N."/>
            <person name="Clum A."/>
            <person name="Copeland A."/>
            <person name="Hainaut M."/>
            <person name="Haridas S."/>
            <person name="Labutti K."/>
            <person name="Lindquist E."/>
            <person name="Lipzen A."/>
            <person name="Khouja H.-R."/>
            <person name="Murat C."/>
            <person name="Ohm R."/>
            <person name="Olson A."/>
            <person name="Spatafora J."/>
            <person name="Veneault-Fourrey C."/>
            <person name="Henrissat B."/>
            <person name="Grigoriev I."/>
            <person name="Martin F."/>
            <person name="Perotto S."/>
        </authorList>
    </citation>
    <scope>NUCLEOTIDE SEQUENCE [LARGE SCALE GENOMIC DNA]</scope>
    <source>
        <strain evidence="5 6">F</strain>
    </source>
</reference>
<organism evidence="5 6">
    <name type="scientific">Hyaloscypha variabilis (strain UAMH 11265 / GT02V1 / F)</name>
    <name type="common">Meliniomyces variabilis</name>
    <dbReference type="NCBI Taxonomy" id="1149755"/>
    <lineage>
        <taxon>Eukaryota</taxon>
        <taxon>Fungi</taxon>
        <taxon>Dikarya</taxon>
        <taxon>Ascomycota</taxon>
        <taxon>Pezizomycotina</taxon>
        <taxon>Leotiomycetes</taxon>
        <taxon>Helotiales</taxon>
        <taxon>Hyaloscyphaceae</taxon>
        <taxon>Hyaloscypha</taxon>
        <taxon>Hyaloscypha variabilis</taxon>
    </lineage>
</organism>
<name>A0A2J6SAD4_HYAVF</name>
<dbReference type="Pfam" id="PF24809">
    <property type="entry name" value="DUF7708"/>
    <property type="match status" value="1"/>
</dbReference>
<dbReference type="Gene3D" id="3.40.50.300">
    <property type="entry name" value="P-loop containing nucleotide triphosphate hydrolases"/>
    <property type="match status" value="1"/>
</dbReference>
<dbReference type="STRING" id="1149755.A0A2J6SAD4"/>
<protein>
    <submittedName>
        <fullName evidence="5">Uncharacterized protein</fullName>
    </submittedName>
</protein>
<keyword evidence="6" id="KW-1185">Reference proteome</keyword>
<evidence type="ECO:0000259" key="2">
    <source>
        <dbReference type="Pfam" id="PF22939"/>
    </source>
</evidence>
<evidence type="ECO:0000313" key="6">
    <source>
        <dbReference type="Proteomes" id="UP000235786"/>
    </source>
</evidence>
<feature type="domain" description="DUF7708" evidence="3">
    <location>
        <begin position="96"/>
        <end position="235"/>
    </location>
</feature>
<dbReference type="PANTHER" id="PTHR10039:SF14">
    <property type="entry name" value="NACHT DOMAIN-CONTAINING PROTEIN"/>
    <property type="match status" value="1"/>
</dbReference>
<feature type="domain" description="Nephrocystin 3-like N-terminal" evidence="4">
    <location>
        <begin position="304"/>
        <end position="469"/>
    </location>
</feature>
<evidence type="ECO:0000259" key="4">
    <source>
        <dbReference type="Pfam" id="PF24883"/>
    </source>
</evidence>
<evidence type="ECO:0000256" key="1">
    <source>
        <dbReference type="ARBA" id="ARBA00022737"/>
    </source>
</evidence>
<dbReference type="PANTHER" id="PTHR10039">
    <property type="entry name" value="AMELOGENIN"/>
    <property type="match status" value="1"/>
</dbReference>
<evidence type="ECO:0000259" key="3">
    <source>
        <dbReference type="Pfam" id="PF24809"/>
    </source>
</evidence>
<proteinExistence type="predicted"/>
<gene>
    <name evidence="5" type="ORF">L207DRAFT_576492</name>
</gene>
<dbReference type="EMBL" id="KZ613938">
    <property type="protein sequence ID" value="PMD47731.1"/>
    <property type="molecule type" value="Genomic_DNA"/>
</dbReference>
<dbReference type="SUPFAM" id="SSF52540">
    <property type="entry name" value="P-loop containing nucleoside triphosphate hydrolases"/>
    <property type="match status" value="1"/>
</dbReference>
<dbReference type="Pfam" id="PF24883">
    <property type="entry name" value="NPHP3_N"/>
    <property type="match status" value="1"/>
</dbReference>
<dbReference type="Proteomes" id="UP000235786">
    <property type="component" value="Unassembled WGS sequence"/>
</dbReference>
<evidence type="ECO:0000313" key="5">
    <source>
        <dbReference type="EMBL" id="PMD47731.1"/>
    </source>
</evidence>
<dbReference type="InterPro" id="IPR056884">
    <property type="entry name" value="NPHP3-like_N"/>
</dbReference>
<keyword evidence="1" id="KW-0677">Repeat</keyword>
<dbReference type="InterPro" id="IPR056125">
    <property type="entry name" value="DUF7708"/>
</dbReference>
<sequence>MNDDSSLDGSSTHSSPNPFADAILNFIEDMREIENKNKTVFYKHVMQVACQLEKDDESRTRSLTFAKDLSNYISELELQHRKKSGIRKVFAFAQPLVEGLLQYTGAVDTMIQADPTFSALLYGGAKLILQLANGYTKYFEQITQMMADIGVQLQYFHIYTREFASDKDFSSILCSSYTDILMFWRDASNILSQKGKRFLIGGLITPFNERYAKFKAKLDRNAQHVRHFAQALHVQKQGAFNKTHSFQVQSLATTLDGPSSPRPPTYTDSENNYDEIKRWILGGRYSRIDPKVDLDRHLDSRHSGTAEWIFETPIFSKWDSSGESASLWVNAAPGSGKTVLAASIVEHLVESKKEDHNKVIYFFCRFDEPDKCKAISALKSLTIQAMKLTTYIPDELNELYREEFSAKDCFITSIAIAERVLGSILKHIPYLSIVIDGLDECSDSVLIDSLLRLRNQRSPGIIKWLLTSRNDPVFRTKFESSKWDILAVPKTVSQNDIRKFLERNSDLLCGTCDQLDRITKLSQGNFLMVRITIDPFRNGELTCAEEFEAAFDGFQPDLGRCWFRSLQRLLERSEQIQELAQMIFTAIILAAQPMTFNELLDLLSVKVGEEPSSRRRRTRNVVLSACSPFIEVDSDKDFLNPTLRLAHKSIRELLLQDPGTLDFVTRDCYKFFVKIKEGNAEIGKRCLAYLGYRRYSKFDNFTSVDDSSDHGLLKYACIYWHTHLDSADPSKEMFESVRKFMKSPNFWTCIRVQSRLAPHMFAKLSYDSRRNSYRMTLTGKTNGTTGEEFYAHTLPEWLSNFNEQGEDLVRSYHMFVREWGDVLVRNPDHVQRYFTKVFGDQTFWNRKSVSEGTVEVKTWEGENAYDELLESYGLETISTSPKLTEDIIEESVEVTADYIKSVLHKEAGFWDLNHSVQIRNGDFCSVVYRYKLQHTSSQDVEAADSDDDISDSGFEDEIELLSSKTKSLWFLSVTTRQGECHWYHHISNSTTVQASIPLFIHNTSLVFWSQDDQSALLIDRDTWASSVKEMPATESTDSILILQEYHYSPAVEGLYRASVYSSKSNAFTIQLSSFTLSPPNSLNEFLKIKPSNCATQTTTWKCTSRCDTLPVLFSWHGSTLYAALGSPKVKLLRFPPLSPESDSLTETTIEILKTRLFIPSSSYTRQVRFVLHSEPSTTTHHAVFLLSAEPKSELPTVSLDFKLSSDDWKEYDPEEQDPDDVITSSQQFLKGEYASKEQAFSVPIRSGLDWRRSVYVTCW</sequence>
<feature type="domain" description="GPI inositol-deacylase winged helix" evidence="2">
    <location>
        <begin position="575"/>
        <end position="663"/>
    </location>
</feature>
<dbReference type="InterPro" id="IPR054471">
    <property type="entry name" value="GPIID_WHD"/>
</dbReference>
<dbReference type="InterPro" id="IPR027417">
    <property type="entry name" value="P-loop_NTPase"/>
</dbReference>
<dbReference type="Pfam" id="PF22939">
    <property type="entry name" value="WHD_GPIID"/>
    <property type="match status" value="1"/>
</dbReference>
<dbReference type="OrthoDB" id="21416at2759"/>